<dbReference type="InterPro" id="IPR001190">
    <property type="entry name" value="SRCR"/>
</dbReference>
<keyword evidence="8" id="KW-0325">Glycoprotein</keyword>
<dbReference type="GO" id="GO:0016020">
    <property type="term" value="C:membrane"/>
    <property type="evidence" value="ECO:0007669"/>
    <property type="project" value="UniProtKB-SubCell"/>
</dbReference>
<evidence type="ECO:0000256" key="1">
    <source>
        <dbReference type="ARBA" id="ARBA00004167"/>
    </source>
</evidence>
<evidence type="ECO:0000256" key="4">
    <source>
        <dbReference type="ARBA" id="ARBA00022737"/>
    </source>
</evidence>
<evidence type="ECO:0000256" key="8">
    <source>
        <dbReference type="ARBA" id="ARBA00023180"/>
    </source>
</evidence>
<dbReference type="PANTHER" id="PTHR48071:SF8">
    <property type="entry name" value="CD5 ANTIGEN-LIKE"/>
    <property type="match status" value="1"/>
</dbReference>
<dbReference type="Gene3D" id="3.10.250.10">
    <property type="entry name" value="SRCR-like domain"/>
    <property type="match status" value="3"/>
</dbReference>
<gene>
    <name evidence="12" type="primary">CD5L</name>
</gene>
<evidence type="ECO:0000256" key="2">
    <source>
        <dbReference type="ARBA" id="ARBA00022692"/>
    </source>
</evidence>
<evidence type="ECO:0000313" key="12">
    <source>
        <dbReference type="Ensembl" id="ENSMODP00000013380.3"/>
    </source>
</evidence>
<keyword evidence="6" id="KW-0472">Membrane</keyword>
<evidence type="ECO:0000313" key="13">
    <source>
        <dbReference type="Proteomes" id="UP000002280"/>
    </source>
</evidence>
<dbReference type="SUPFAM" id="SSF56487">
    <property type="entry name" value="SRCR-like"/>
    <property type="match status" value="3"/>
</dbReference>
<accession>F7C178</accession>
<dbReference type="PROSITE" id="PS50287">
    <property type="entry name" value="SRCR_2"/>
    <property type="match status" value="3"/>
</dbReference>
<evidence type="ECO:0000256" key="5">
    <source>
        <dbReference type="ARBA" id="ARBA00022989"/>
    </source>
</evidence>
<dbReference type="eggNOG" id="ENOG502SHID">
    <property type="taxonomic scope" value="Eukaryota"/>
</dbReference>
<name>F7C178_MONDO</name>
<dbReference type="HOGENOM" id="CLU_002555_11_0_1"/>
<dbReference type="PANTHER" id="PTHR48071">
    <property type="entry name" value="SRCR DOMAIN-CONTAINING PROTEIN"/>
    <property type="match status" value="1"/>
</dbReference>
<dbReference type="InterPro" id="IPR036772">
    <property type="entry name" value="SRCR-like_dom_sf"/>
</dbReference>
<keyword evidence="7 9" id="KW-1015">Disulfide bond</keyword>
<protein>
    <submittedName>
        <fullName evidence="12">CD5 molecule like</fullName>
    </submittedName>
</protein>
<organism evidence="12 13">
    <name type="scientific">Monodelphis domestica</name>
    <name type="common">Gray short-tailed opossum</name>
    <dbReference type="NCBI Taxonomy" id="13616"/>
    <lineage>
        <taxon>Eukaryota</taxon>
        <taxon>Metazoa</taxon>
        <taxon>Chordata</taxon>
        <taxon>Craniata</taxon>
        <taxon>Vertebrata</taxon>
        <taxon>Euteleostomi</taxon>
        <taxon>Mammalia</taxon>
        <taxon>Metatheria</taxon>
        <taxon>Didelphimorphia</taxon>
        <taxon>Didelphidae</taxon>
        <taxon>Monodelphis</taxon>
    </lineage>
</organism>
<reference evidence="12" key="3">
    <citation type="submission" date="2025-09" db="UniProtKB">
        <authorList>
            <consortium name="Ensembl"/>
        </authorList>
    </citation>
    <scope>IDENTIFICATION</scope>
</reference>
<dbReference type="SMART" id="SM00202">
    <property type="entry name" value="SR"/>
    <property type="match status" value="3"/>
</dbReference>
<dbReference type="Bgee" id="ENSMODG00000010678">
    <property type="expression patterns" value="Expressed in liver and 5 other cell types or tissues"/>
</dbReference>
<dbReference type="CTD" id="922"/>
<proteinExistence type="predicted"/>
<dbReference type="OrthoDB" id="536948at2759"/>
<dbReference type="KEGG" id="mdo:100030628"/>
<dbReference type="PRINTS" id="PR00258">
    <property type="entry name" value="SPERACTRCPTR"/>
</dbReference>
<feature type="domain" description="SRCR" evidence="11">
    <location>
        <begin position="130"/>
        <end position="231"/>
    </location>
</feature>
<evidence type="ECO:0000259" key="11">
    <source>
        <dbReference type="PROSITE" id="PS50287"/>
    </source>
</evidence>
<evidence type="ECO:0000256" key="3">
    <source>
        <dbReference type="ARBA" id="ARBA00022729"/>
    </source>
</evidence>
<evidence type="ECO:0000256" key="6">
    <source>
        <dbReference type="ARBA" id="ARBA00023136"/>
    </source>
</evidence>
<reference evidence="12 13" key="1">
    <citation type="journal article" date="2007" name="Nature">
        <title>Genome of the marsupial Monodelphis domestica reveals innovation in non-coding sequences.</title>
        <authorList>
            <person name="Mikkelsen T.S."/>
            <person name="Wakefield M.J."/>
            <person name="Aken B."/>
            <person name="Amemiya C.T."/>
            <person name="Chang J.L."/>
            <person name="Duke S."/>
            <person name="Garber M."/>
            <person name="Gentles A.J."/>
            <person name="Goodstadt L."/>
            <person name="Heger A."/>
            <person name="Jurka J."/>
            <person name="Kamal M."/>
            <person name="Mauceli E."/>
            <person name="Searle S.M."/>
            <person name="Sharpe T."/>
            <person name="Baker M.L."/>
            <person name="Batzer M.A."/>
            <person name="Benos P.V."/>
            <person name="Belov K."/>
            <person name="Clamp M."/>
            <person name="Cook A."/>
            <person name="Cuff J."/>
            <person name="Das R."/>
            <person name="Davidow L."/>
            <person name="Deakin J.E."/>
            <person name="Fazzari M.J."/>
            <person name="Glass J.L."/>
            <person name="Grabherr M."/>
            <person name="Greally J.M."/>
            <person name="Gu W."/>
            <person name="Hore T.A."/>
            <person name="Huttley G.A."/>
            <person name="Kleber M."/>
            <person name="Jirtle R.L."/>
            <person name="Koina E."/>
            <person name="Lee J.T."/>
            <person name="Mahony S."/>
            <person name="Marra M.A."/>
            <person name="Miller R.D."/>
            <person name="Nicholls R.D."/>
            <person name="Oda M."/>
            <person name="Papenfuss A.T."/>
            <person name="Parra Z.E."/>
            <person name="Pollock D.D."/>
            <person name="Ray D.A."/>
            <person name="Schein J.E."/>
            <person name="Speed T.P."/>
            <person name="Thompson K."/>
            <person name="VandeBerg J.L."/>
            <person name="Wade C.M."/>
            <person name="Walker J.A."/>
            <person name="Waters P.D."/>
            <person name="Webber C."/>
            <person name="Weidman J.R."/>
            <person name="Xie X."/>
            <person name="Zody M.C."/>
            <person name="Baldwin J."/>
            <person name="Abdouelleil A."/>
            <person name="Abdulkadir J."/>
            <person name="Abebe A."/>
            <person name="Abera B."/>
            <person name="Abreu J."/>
            <person name="Acer S.C."/>
            <person name="Aftuck L."/>
            <person name="Alexander A."/>
            <person name="An P."/>
            <person name="Anderson E."/>
            <person name="Anderson S."/>
            <person name="Arachi H."/>
            <person name="Azer M."/>
            <person name="Bachantsang P."/>
            <person name="Barry A."/>
            <person name="Bayul T."/>
            <person name="Berlin A."/>
            <person name="Bessette D."/>
            <person name="Bloom T."/>
            <person name="Bloom T."/>
            <person name="Boguslavskiy L."/>
            <person name="Bonnet C."/>
            <person name="Boukhgalter B."/>
            <person name="Bourzgui I."/>
            <person name="Brown A."/>
            <person name="Cahill P."/>
            <person name="Channer S."/>
            <person name="Cheshatsang Y."/>
            <person name="Chuda L."/>
            <person name="Citroen M."/>
            <person name="Collymore A."/>
            <person name="Cooke P."/>
            <person name="Costello M."/>
            <person name="D'Aco K."/>
            <person name="Daza R."/>
            <person name="De Haan G."/>
            <person name="DeGray S."/>
            <person name="DeMaso C."/>
            <person name="Dhargay N."/>
            <person name="Dooley K."/>
            <person name="Dooley E."/>
            <person name="Doricent M."/>
            <person name="Dorje P."/>
            <person name="Dorjee K."/>
            <person name="Dupes A."/>
            <person name="Elong R."/>
            <person name="Falk J."/>
            <person name="Farina A."/>
            <person name="Faro S."/>
            <person name="Ferguson D."/>
            <person name="Fisher S."/>
            <person name="Foley C.D."/>
            <person name="Franke A."/>
            <person name="Friedrich D."/>
            <person name="Gadbois L."/>
            <person name="Gearin G."/>
            <person name="Gearin C.R."/>
            <person name="Giannoukos G."/>
            <person name="Goode T."/>
            <person name="Graham J."/>
            <person name="Grandbois E."/>
            <person name="Grewal S."/>
            <person name="Gyaltsen K."/>
            <person name="Hafez N."/>
            <person name="Hagos B."/>
            <person name="Hall J."/>
            <person name="Henson C."/>
            <person name="Hollinger A."/>
            <person name="Honan T."/>
            <person name="Huard M.D."/>
            <person name="Hughes L."/>
            <person name="Hurhula B."/>
            <person name="Husby M.E."/>
            <person name="Kamat A."/>
            <person name="Kanga B."/>
            <person name="Kashin S."/>
            <person name="Khazanovich D."/>
            <person name="Kisner P."/>
            <person name="Lance K."/>
            <person name="Lara M."/>
            <person name="Lee W."/>
            <person name="Lennon N."/>
            <person name="Letendre F."/>
            <person name="LeVine R."/>
            <person name="Lipovsky A."/>
            <person name="Liu X."/>
            <person name="Liu J."/>
            <person name="Liu S."/>
            <person name="Lokyitsang T."/>
            <person name="Lokyitsang Y."/>
            <person name="Lubonja R."/>
            <person name="Lui A."/>
            <person name="MacDonald P."/>
            <person name="Magnisalis V."/>
            <person name="Maru K."/>
            <person name="Matthews C."/>
            <person name="McCusker W."/>
            <person name="McDonough S."/>
            <person name="Mehta T."/>
            <person name="Meldrim J."/>
            <person name="Meneus L."/>
            <person name="Mihai O."/>
            <person name="Mihalev A."/>
            <person name="Mihova T."/>
            <person name="Mittelman R."/>
            <person name="Mlenga V."/>
            <person name="Montmayeur A."/>
            <person name="Mulrain L."/>
            <person name="Navidi A."/>
            <person name="Naylor J."/>
            <person name="Negash T."/>
            <person name="Nguyen T."/>
            <person name="Nguyen N."/>
            <person name="Nicol R."/>
            <person name="Norbu C."/>
            <person name="Norbu N."/>
            <person name="Novod N."/>
            <person name="O'Neill B."/>
            <person name="Osman S."/>
            <person name="Markiewicz E."/>
            <person name="Oyono O.L."/>
            <person name="Patti C."/>
            <person name="Phunkhang P."/>
            <person name="Pierre F."/>
            <person name="Priest M."/>
            <person name="Raghuraman S."/>
            <person name="Rege F."/>
            <person name="Reyes R."/>
            <person name="Rise C."/>
            <person name="Rogov P."/>
            <person name="Ross K."/>
            <person name="Ryan E."/>
            <person name="Settipalli S."/>
            <person name="Shea T."/>
            <person name="Sherpa N."/>
            <person name="Shi L."/>
            <person name="Shih D."/>
            <person name="Sparrow T."/>
            <person name="Spaulding J."/>
            <person name="Stalker J."/>
            <person name="Stange-Thomann N."/>
            <person name="Stavropoulos S."/>
            <person name="Stone C."/>
            <person name="Strader C."/>
            <person name="Tesfaye S."/>
            <person name="Thomson T."/>
            <person name="Thoulutsang Y."/>
            <person name="Thoulutsang D."/>
            <person name="Topham K."/>
            <person name="Topping I."/>
            <person name="Tsamla T."/>
            <person name="Vassiliev H."/>
            <person name="Vo A."/>
            <person name="Wangchuk T."/>
            <person name="Wangdi T."/>
            <person name="Weiand M."/>
            <person name="Wilkinson J."/>
            <person name="Wilson A."/>
            <person name="Yadav S."/>
            <person name="Young G."/>
            <person name="Yu Q."/>
            <person name="Zembek L."/>
            <person name="Zhong D."/>
            <person name="Zimmer A."/>
            <person name="Zwirko Z."/>
            <person name="Jaffe D.B."/>
            <person name="Alvarez P."/>
            <person name="Brockman W."/>
            <person name="Butler J."/>
            <person name="Chin C."/>
            <person name="Gnerre S."/>
            <person name="MacCallum I."/>
            <person name="Graves J.A."/>
            <person name="Ponting C.P."/>
            <person name="Breen M."/>
            <person name="Samollow P.B."/>
            <person name="Lander E.S."/>
            <person name="Lindblad-Toh K."/>
        </authorList>
    </citation>
    <scope>NUCLEOTIDE SEQUENCE [LARGE SCALE GENOMIC DNA]</scope>
</reference>
<evidence type="ECO:0000256" key="9">
    <source>
        <dbReference type="PROSITE-ProRule" id="PRU00196"/>
    </source>
</evidence>
<feature type="chain" id="PRO_5003348902" evidence="10">
    <location>
        <begin position="17"/>
        <end position="339"/>
    </location>
</feature>
<dbReference type="GeneID" id="100030628"/>
<comment type="subcellular location">
    <subcellularLocation>
        <location evidence="1">Membrane</location>
        <topology evidence="1">Single-pass membrane protein</topology>
    </subcellularLocation>
</comment>
<dbReference type="Proteomes" id="UP000002280">
    <property type="component" value="Chromosome 2"/>
</dbReference>
<feature type="domain" description="SRCR" evidence="11">
    <location>
        <begin position="24"/>
        <end position="122"/>
    </location>
</feature>
<feature type="domain" description="SRCR" evidence="11">
    <location>
        <begin position="236"/>
        <end position="338"/>
    </location>
</feature>
<sequence>MVLLFFWMLAIRTAFGFSDPLYGVRLVGGENRCEGRVELWKDGQWGTVCDDHWKKEIATMVCQELRCGPVMKTPAGRLYYQSCLVQHIWNPMCQGTELTLAECEEDVVDCDNHEEDAGAICGVPLHLEGTRLVNGPGPCTGRVEVKYAGEWGTVCNEDWNLQDAKVLCHELGCGRPLLTKGSCKKDQQGRGEIWLSQVKCRGSEASLRDCPTAPVGENNCTHYDDVWVQCEEPFALRLVDGGDKCSGRVEVFHKGLWGSVCNDGWGEKEDQVVCQEMKCGKALLQKSGTRKRFGLGKGQIWLDDVSCKGKEASLKQCQHRLWGRHDCTHREDVSVVCSG</sequence>
<feature type="disulfide bond" evidence="9">
    <location>
        <begin position="307"/>
        <end position="317"/>
    </location>
</feature>
<dbReference type="FunFam" id="3.10.250.10:FF:000006">
    <property type="entry name" value="neurotrypsin isoform X2"/>
    <property type="match status" value="1"/>
</dbReference>
<keyword evidence="13" id="KW-1185">Reference proteome</keyword>
<dbReference type="GeneTree" id="ENSGT00940000161974"/>
<dbReference type="PROSITE" id="PS00420">
    <property type="entry name" value="SRCR_1"/>
    <property type="match status" value="1"/>
</dbReference>
<keyword evidence="2" id="KW-0812">Transmembrane</keyword>
<dbReference type="FunFam" id="3.10.250.10:FF:000016">
    <property type="entry name" value="Scavenger receptor cysteine-rich protein type 12"/>
    <property type="match status" value="1"/>
</dbReference>
<feature type="signal peptide" evidence="10">
    <location>
        <begin position="1"/>
        <end position="16"/>
    </location>
</feature>
<dbReference type="FunFam" id="3.10.250.10:FF:000010">
    <property type="entry name" value="T-cell differentiation antigen CD6"/>
    <property type="match status" value="1"/>
</dbReference>
<evidence type="ECO:0000256" key="10">
    <source>
        <dbReference type="SAM" id="SignalP"/>
    </source>
</evidence>
<dbReference type="AlphaFoldDB" id="F7C178"/>
<dbReference type="Pfam" id="PF00530">
    <property type="entry name" value="SRCR"/>
    <property type="match status" value="3"/>
</dbReference>
<comment type="caution">
    <text evidence="9">Lacks conserved residue(s) required for the propagation of feature annotation.</text>
</comment>
<feature type="disulfide bond" evidence="9">
    <location>
        <begin position="200"/>
        <end position="210"/>
    </location>
</feature>
<keyword evidence="3 10" id="KW-0732">Signal</keyword>
<evidence type="ECO:0000256" key="7">
    <source>
        <dbReference type="ARBA" id="ARBA00023157"/>
    </source>
</evidence>
<reference evidence="12" key="2">
    <citation type="submission" date="2025-08" db="UniProtKB">
        <authorList>
            <consortium name="Ensembl"/>
        </authorList>
    </citation>
    <scope>IDENTIFICATION</scope>
</reference>
<keyword evidence="5" id="KW-1133">Transmembrane helix</keyword>
<feature type="disulfide bond" evidence="9">
    <location>
        <begin position="93"/>
        <end position="103"/>
    </location>
</feature>
<keyword evidence="4" id="KW-0677">Repeat</keyword>
<dbReference type="Ensembl" id="ENSMODT00000013625.4">
    <property type="protein sequence ID" value="ENSMODP00000013380.3"/>
    <property type="gene ID" value="ENSMODG00000010678.4"/>
</dbReference>